<reference evidence="3" key="1">
    <citation type="journal article" date="2020" name="Stud. Mycol.">
        <title>101 Dothideomycetes genomes: a test case for predicting lifestyles and emergence of pathogens.</title>
        <authorList>
            <person name="Haridas S."/>
            <person name="Albert R."/>
            <person name="Binder M."/>
            <person name="Bloem J."/>
            <person name="Labutti K."/>
            <person name="Salamov A."/>
            <person name="Andreopoulos B."/>
            <person name="Baker S."/>
            <person name="Barry K."/>
            <person name="Bills G."/>
            <person name="Bluhm B."/>
            <person name="Cannon C."/>
            <person name="Castanera R."/>
            <person name="Culley D."/>
            <person name="Daum C."/>
            <person name="Ezra D."/>
            <person name="Gonzalez J."/>
            <person name="Henrissat B."/>
            <person name="Kuo A."/>
            <person name="Liang C."/>
            <person name="Lipzen A."/>
            <person name="Lutzoni F."/>
            <person name="Magnuson J."/>
            <person name="Mondo S."/>
            <person name="Nolan M."/>
            <person name="Ohm R."/>
            <person name="Pangilinan J."/>
            <person name="Park H.-J."/>
            <person name="Ramirez L."/>
            <person name="Alfaro M."/>
            <person name="Sun H."/>
            <person name="Tritt A."/>
            <person name="Yoshinaga Y."/>
            <person name="Zwiers L.-H."/>
            <person name="Turgeon B."/>
            <person name="Goodwin S."/>
            <person name="Spatafora J."/>
            <person name="Crous P."/>
            <person name="Grigoriev I."/>
        </authorList>
    </citation>
    <scope>NUCLEOTIDE SEQUENCE</scope>
    <source>
        <strain evidence="3">CBS 122681</strain>
    </source>
</reference>
<dbReference type="Pfam" id="PF14479">
    <property type="entry name" value="HeLo"/>
    <property type="match status" value="1"/>
</dbReference>
<dbReference type="InterPro" id="IPR001806">
    <property type="entry name" value="Small_GTPase"/>
</dbReference>
<name>A0A6A6TI59_9PLEO</name>
<dbReference type="InterPro" id="IPR038305">
    <property type="entry name" value="HeLo_sf"/>
</dbReference>
<dbReference type="OrthoDB" id="20872at2759"/>
<proteinExistence type="predicted"/>
<dbReference type="Pfam" id="PF00071">
    <property type="entry name" value="Ras"/>
    <property type="match status" value="1"/>
</dbReference>
<dbReference type="EMBL" id="MU004313">
    <property type="protein sequence ID" value="KAF2658608.1"/>
    <property type="molecule type" value="Genomic_DNA"/>
</dbReference>
<evidence type="ECO:0000259" key="2">
    <source>
        <dbReference type="Pfam" id="PF14479"/>
    </source>
</evidence>
<gene>
    <name evidence="3" type="ORF">K491DRAFT_755923</name>
</gene>
<keyword evidence="4" id="KW-1185">Reference proteome</keyword>
<dbReference type="Gene3D" id="1.20.120.1020">
    <property type="entry name" value="Prion-inhibition and propagation, HeLo domain"/>
    <property type="match status" value="1"/>
</dbReference>
<evidence type="ECO:0000313" key="4">
    <source>
        <dbReference type="Proteomes" id="UP000799324"/>
    </source>
</evidence>
<dbReference type="InterPro" id="IPR029498">
    <property type="entry name" value="HeLo_dom"/>
</dbReference>
<dbReference type="GO" id="GO:0003924">
    <property type="term" value="F:GTPase activity"/>
    <property type="evidence" value="ECO:0007669"/>
    <property type="project" value="InterPro"/>
</dbReference>
<protein>
    <recommendedName>
        <fullName evidence="2">Prion-inhibition and propagation HeLo domain-containing protein</fullName>
    </recommendedName>
</protein>
<dbReference type="Gene3D" id="3.40.50.300">
    <property type="entry name" value="P-loop containing nucleotide triphosphate hydrolases"/>
    <property type="match status" value="1"/>
</dbReference>
<dbReference type="PANTHER" id="PTHR37542">
    <property type="entry name" value="HELO DOMAIN-CONTAINING PROTEIN-RELATED"/>
    <property type="match status" value="1"/>
</dbReference>
<dbReference type="PANTHER" id="PTHR37542:SF3">
    <property type="entry name" value="PRION-INHIBITION AND PROPAGATION HELO DOMAIN-CONTAINING PROTEIN"/>
    <property type="match status" value="1"/>
</dbReference>
<dbReference type="AlphaFoldDB" id="A0A6A6TI59"/>
<dbReference type="Proteomes" id="UP000799324">
    <property type="component" value="Unassembled WGS sequence"/>
</dbReference>
<dbReference type="SUPFAM" id="SSF52540">
    <property type="entry name" value="P-loop containing nucleoside triphosphate hydrolases"/>
    <property type="match status" value="1"/>
</dbReference>
<evidence type="ECO:0000313" key="3">
    <source>
        <dbReference type="EMBL" id="KAF2658608.1"/>
    </source>
</evidence>
<evidence type="ECO:0000256" key="1">
    <source>
        <dbReference type="SAM" id="MobiDB-lite"/>
    </source>
</evidence>
<dbReference type="InterPro" id="IPR027417">
    <property type="entry name" value="P-loop_NTPase"/>
</dbReference>
<feature type="region of interest" description="Disordered" evidence="1">
    <location>
        <begin position="102"/>
        <end position="131"/>
    </location>
</feature>
<organism evidence="3 4">
    <name type="scientific">Lophiostoma macrostomum CBS 122681</name>
    <dbReference type="NCBI Taxonomy" id="1314788"/>
    <lineage>
        <taxon>Eukaryota</taxon>
        <taxon>Fungi</taxon>
        <taxon>Dikarya</taxon>
        <taxon>Ascomycota</taxon>
        <taxon>Pezizomycotina</taxon>
        <taxon>Dothideomycetes</taxon>
        <taxon>Pleosporomycetidae</taxon>
        <taxon>Pleosporales</taxon>
        <taxon>Lophiostomataceae</taxon>
        <taxon>Lophiostoma</taxon>
    </lineage>
</organism>
<dbReference type="SMART" id="SM00174">
    <property type="entry name" value="RHO"/>
    <property type="match status" value="1"/>
</dbReference>
<accession>A0A6A6TI59</accession>
<sequence>MEVAGLVIGVAGLAGLFNCCSSAFQLIQRGRAFGQDYKILETKLSNQELRLRAWGRACGLIDGTSYDSRLDEPELHCQLTKTLECIRQLLSDAKTLQDRYGVAPSTSAPSIQAPPDESSSSTVATNPPGRLERRSSLNRLLMRRSKAQPDQPAKIATALWVIEDREKFSELIRHLKDFIDDLEALTRSTSVPHRQLVFIDYEIECISDTETLQDIEAAREGDSDAVSDAASVRLECISQGTASIRSSLVSTRAGSFVAGSFLSLESYYTARSQFSSVQSFHFSNVTGSRFSMASITNVGGFDVDSLPAGERLSRRLSMLEVPMEARSKLKQFYKCDVVGDTWARKTELLSLFMRGHLQDEYTPVIFDEQVSDIQVKHQTTSLILSDVASGHEHGTIAGPMLSLTDVVIICFLLGSPIDDGNVEKWREIVKEYCPHACCLLAGIMGPGNDTNADIYASYGQNLAAKFDIPSYVQCNLEKGPSSGGVDDLFETAAKAVILKHVESTRPISTYDRFRFPWRAAARSRLSNISEISEGSTN</sequence>
<feature type="domain" description="Prion-inhibition and propagation HeLo" evidence="2">
    <location>
        <begin position="5"/>
        <end position="214"/>
    </location>
</feature>
<dbReference type="GO" id="GO:0005525">
    <property type="term" value="F:GTP binding"/>
    <property type="evidence" value="ECO:0007669"/>
    <property type="project" value="InterPro"/>
</dbReference>